<accession>A0A8J4PWX3</accession>
<dbReference type="EMBL" id="AJWJ01000110">
    <property type="protein sequence ID" value="KAF2075201.1"/>
    <property type="molecule type" value="Genomic_DNA"/>
</dbReference>
<evidence type="ECO:0000256" key="1">
    <source>
        <dbReference type="SAM" id="SignalP"/>
    </source>
</evidence>
<proteinExistence type="predicted"/>
<keyword evidence="1" id="KW-0732">Signal</keyword>
<dbReference type="PANTHER" id="PTHR38742">
    <property type="entry name" value="PROTEIN GP17"/>
    <property type="match status" value="1"/>
</dbReference>
<protein>
    <submittedName>
        <fullName evidence="2">Uncharacterized protein</fullName>
    </submittedName>
</protein>
<name>A0A8J4PWX3_9MYCE</name>
<feature type="chain" id="PRO_5035196065" evidence="1">
    <location>
        <begin position="27"/>
        <end position="197"/>
    </location>
</feature>
<gene>
    <name evidence="2" type="ORF">CYY_003506</name>
</gene>
<dbReference type="PANTHER" id="PTHR38742:SF5">
    <property type="entry name" value="SECRETED PROTEIN A"/>
    <property type="match status" value="1"/>
</dbReference>
<dbReference type="Proteomes" id="UP000695562">
    <property type="component" value="Unassembled WGS sequence"/>
</dbReference>
<sequence>MTNTKTIVSIVIVLVLILNFSSFIEAKKQKTKDVGKLSPDNAIDFLYGAFKGIEAGVNPISDNCFNYTDPLVITLKSIASSIIGTQELSPSEINAAILDLISAIQDIIPNIDSCVVPQILDRITEILTFIKDKGIRSFVAKETSVLIINKNKVVENFRNFFVHWNQGKFGDAGRNIGDVLGVFLQSPYGKKTKKISL</sequence>
<comment type="caution">
    <text evidence="2">The sequence shown here is derived from an EMBL/GenBank/DDBJ whole genome shotgun (WGS) entry which is preliminary data.</text>
</comment>
<dbReference type="AlphaFoldDB" id="A0A8J4PWX3"/>
<evidence type="ECO:0000313" key="3">
    <source>
        <dbReference type="Proteomes" id="UP000695562"/>
    </source>
</evidence>
<evidence type="ECO:0000313" key="2">
    <source>
        <dbReference type="EMBL" id="KAF2075201.1"/>
    </source>
</evidence>
<reference evidence="2" key="1">
    <citation type="submission" date="2020-01" db="EMBL/GenBank/DDBJ databases">
        <title>Development of genomics and gene disruption for Polysphondylium violaceum indicates a role for the polyketide synthase stlB in stalk morphogenesis.</title>
        <authorList>
            <person name="Narita B."/>
            <person name="Kawabe Y."/>
            <person name="Kin K."/>
            <person name="Saito T."/>
            <person name="Gibbs R."/>
            <person name="Kuspa A."/>
            <person name="Muzny D."/>
            <person name="Queller D."/>
            <person name="Richards S."/>
            <person name="Strassman J."/>
            <person name="Sucgang R."/>
            <person name="Worley K."/>
            <person name="Schaap P."/>
        </authorList>
    </citation>
    <scope>NUCLEOTIDE SEQUENCE</scope>
    <source>
        <strain evidence="2">QSvi11</strain>
    </source>
</reference>
<organism evidence="2 3">
    <name type="scientific">Polysphondylium violaceum</name>
    <dbReference type="NCBI Taxonomy" id="133409"/>
    <lineage>
        <taxon>Eukaryota</taxon>
        <taxon>Amoebozoa</taxon>
        <taxon>Evosea</taxon>
        <taxon>Eumycetozoa</taxon>
        <taxon>Dictyostelia</taxon>
        <taxon>Dictyosteliales</taxon>
        <taxon>Dictyosteliaceae</taxon>
        <taxon>Polysphondylium</taxon>
    </lineage>
</organism>
<keyword evidence="3" id="KW-1185">Reference proteome</keyword>
<feature type="signal peptide" evidence="1">
    <location>
        <begin position="1"/>
        <end position="26"/>
    </location>
</feature>